<proteinExistence type="predicted"/>
<name>A0A6L3VSH1_9ACTN</name>
<organism evidence="2 3">
    <name type="scientific">Actinomadura montaniterrae</name>
    <dbReference type="NCBI Taxonomy" id="1803903"/>
    <lineage>
        <taxon>Bacteria</taxon>
        <taxon>Bacillati</taxon>
        <taxon>Actinomycetota</taxon>
        <taxon>Actinomycetes</taxon>
        <taxon>Streptosporangiales</taxon>
        <taxon>Thermomonosporaceae</taxon>
        <taxon>Actinomadura</taxon>
    </lineage>
</organism>
<evidence type="ECO:0000259" key="1">
    <source>
        <dbReference type="Pfam" id="PF12697"/>
    </source>
</evidence>
<dbReference type="PANTHER" id="PTHR37017">
    <property type="entry name" value="AB HYDROLASE-1 DOMAIN-CONTAINING PROTEIN-RELATED"/>
    <property type="match status" value="1"/>
</dbReference>
<comment type="caution">
    <text evidence="2">The sequence shown here is derived from an EMBL/GenBank/DDBJ whole genome shotgun (WGS) entry which is preliminary data.</text>
</comment>
<dbReference type="Pfam" id="PF12697">
    <property type="entry name" value="Abhydrolase_6"/>
    <property type="match status" value="1"/>
</dbReference>
<sequence>MTYVLVHGAWHSPWYWRDVTPRLDGPAVTVDLPSCGPAHGDLHDDARAIRDVLDAHSDVTLVAHSYGGMPATEAAADHPAVKHLVYVAAYNAGEGETLMGFGAQAGDEPNVNPEVDCDFTGDGLLAFKPDRAEHVLFHDCPDPREAASHLRPMAPPFAQQSPNAVAWKTIPSTYVVCTQDRATAVGVQKSLSTRAAHVHELPSSHSAFLSHPARLAEIINNAR</sequence>
<protein>
    <submittedName>
        <fullName evidence="2">Alpha/beta hydrolase</fullName>
    </submittedName>
</protein>
<dbReference type="OrthoDB" id="9814966at2"/>
<dbReference type="InterPro" id="IPR052897">
    <property type="entry name" value="Sec-Metab_Biosynth_Hydrolase"/>
</dbReference>
<dbReference type="EMBL" id="WBMR01000048">
    <property type="protein sequence ID" value="KAB2380053.1"/>
    <property type="molecule type" value="Genomic_DNA"/>
</dbReference>
<evidence type="ECO:0000313" key="2">
    <source>
        <dbReference type="EMBL" id="KAB2380053.1"/>
    </source>
</evidence>
<dbReference type="InterPro" id="IPR000073">
    <property type="entry name" value="AB_hydrolase_1"/>
</dbReference>
<keyword evidence="3" id="KW-1185">Reference proteome</keyword>
<feature type="domain" description="AB hydrolase-1" evidence="1">
    <location>
        <begin position="4"/>
        <end position="217"/>
    </location>
</feature>
<accession>A0A6L3VSH1</accession>
<gene>
    <name evidence="2" type="ORF">F9B16_18625</name>
</gene>
<dbReference type="Proteomes" id="UP000483004">
    <property type="component" value="Unassembled WGS sequence"/>
</dbReference>
<dbReference type="PANTHER" id="PTHR37017:SF11">
    <property type="entry name" value="ESTERASE_LIPASE_THIOESTERASE DOMAIN-CONTAINING PROTEIN"/>
    <property type="match status" value="1"/>
</dbReference>
<dbReference type="RefSeq" id="WP_151541362.1">
    <property type="nucleotide sequence ID" value="NZ_WBMR01000048.1"/>
</dbReference>
<reference evidence="2 3" key="1">
    <citation type="submission" date="2019-09" db="EMBL/GenBank/DDBJ databases">
        <title>Actinomadura physcomitrii sp. nov., a novel actinomycete isolated from moss [Physcomitrium sphaericum (Ludw) Fuernr].</title>
        <authorList>
            <person name="Liu C."/>
            <person name="Zhuang X."/>
        </authorList>
    </citation>
    <scope>NUCLEOTIDE SEQUENCE [LARGE SCALE GENOMIC DNA]</scope>
    <source>
        <strain evidence="2 3">CYP1-1B</strain>
    </source>
</reference>
<dbReference type="GO" id="GO:0016787">
    <property type="term" value="F:hydrolase activity"/>
    <property type="evidence" value="ECO:0007669"/>
    <property type="project" value="UniProtKB-KW"/>
</dbReference>
<dbReference type="Gene3D" id="3.40.50.1820">
    <property type="entry name" value="alpha/beta hydrolase"/>
    <property type="match status" value="1"/>
</dbReference>
<dbReference type="AlphaFoldDB" id="A0A6L3VSH1"/>
<evidence type="ECO:0000313" key="3">
    <source>
        <dbReference type="Proteomes" id="UP000483004"/>
    </source>
</evidence>
<dbReference type="SUPFAM" id="SSF53474">
    <property type="entry name" value="alpha/beta-Hydrolases"/>
    <property type="match status" value="1"/>
</dbReference>
<dbReference type="InterPro" id="IPR029058">
    <property type="entry name" value="AB_hydrolase_fold"/>
</dbReference>
<keyword evidence="2" id="KW-0378">Hydrolase</keyword>